<evidence type="ECO:0000256" key="7">
    <source>
        <dbReference type="ARBA" id="ARBA00022989"/>
    </source>
</evidence>
<keyword evidence="9" id="KW-1015">Disulfide bond</keyword>
<dbReference type="PANTHER" id="PTHR14002:SF24">
    <property type="entry name" value="ZONA PELLUCIDA-LIKE DOMAIN-CONTAINING PROTEIN 1"/>
    <property type="match status" value="1"/>
</dbReference>
<comment type="subcellular location">
    <subcellularLocation>
        <location evidence="1">Cytoplasmic vesicle membrane</location>
        <topology evidence="1">Single-pass type I membrane protein</topology>
    </subcellularLocation>
    <subcellularLocation>
        <location evidence="2">Secreted</location>
        <location evidence="2">Extracellular space</location>
        <location evidence="2">Extracellular matrix</location>
    </subcellularLocation>
</comment>
<evidence type="ECO:0000256" key="9">
    <source>
        <dbReference type="ARBA" id="ARBA00023157"/>
    </source>
</evidence>
<organism evidence="17 18">
    <name type="scientific">Petromyzon marinus</name>
    <name type="common">Sea lamprey</name>
    <dbReference type="NCBI Taxonomy" id="7757"/>
    <lineage>
        <taxon>Eukaryota</taxon>
        <taxon>Metazoa</taxon>
        <taxon>Chordata</taxon>
        <taxon>Craniata</taxon>
        <taxon>Vertebrata</taxon>
        <taxon>Cyclostomata</taxon>
        <taxon>Hyperoartia</taxon>
        <taxon>Petromyzontiformes</taxon>
        <taxon>Petromyzontidae</taxon>
        <taxon>Petromyzon</taxon>
    </lineage>
</organism>
<keyword evidence="4" id="KW-0272">Extracellular matrix</keyword>
<evidence type="ECO:0000256" key="12">
    <source>
        <dbReference type="ARBA" id="ARBA00040851"/>
    </source>
</evidence>
<evidence type="ECO:0000256" key="11">
    <source>
        <dbReference type="ARBA" id="ARBA00037652"/>
    </source>
</evidence>
<feature type="region of interest" description="Disordered" evidence="14">
    <location>
        <begin position="287"/>
        <end position="307"/>
    </location>
</feature>
<keyword evidence="6" id="KW-0732">Signal</keyword>
<keyword evidence="17" id="KW-1185">Reference proteome</keyword>
<evidence type="ECO:0000313" key="18">
    <source>
        <dbReference type="RefSeq" id="XP_032833079.1"/>
    </source>
</evidence>
<accession>A0AAJ7UB64</accession>
<evidence type="ECO:0000256" key="2">
    <source>
        <dbReference type="ARBA" id="ARBA00004498"/>
    </source>
</evidence>
<keyword evidence="5 15" id="KW-0812">Transmembrane</keyword>
<dbReference type="KEGG" id="pmrn:116955866"/>
<dbReference type="PROSITE" id="PS51034">
    <property type="entry name" value="ZP_2"/>
    <property type="match status" value="1"/>
</dbReference>
<evidence type="ECO:0000256" key="6">
    <source>
        <dbReference type="ARBA" id="ARBA00022729"/>
    </source>
</evidence>
<reference evidence="18" key="1">
    <citation type="submission" date="2025-08" db="UniProtKB">
        <authorList>
            <consortium name="RefSeq"/>
        </authorList>
    </citation>
    <scope>IDENTIFICATION</scope>
    <source>
        <tissue evidence="18">Sperm</tissue>
    </source>
</reference>
<dbReference type="AlphaFoldDB" id="A0AAJ7UB64"/>
<dbReference type="RefSeq" id="XP_032833079.1">
    <property type="nucleotide sequence ID" value="XM_032977188.1"/>
</dbReference>
<evidence type="ECO:0000313" key="17">
    <source>
        <dbReference type="Proteomes" id="UP001318040"/>
    </source>
</evidence>
<evidence type="ECO:0000256" key="4">
    <source>
        <dbReference type="ARBA" id="ARBA00022530"/>
    </source>
</evidence>
<evidence type="ECO:0000259" key="16">
    <source>
        <dbReference type="PROSITE" id="PS51034"/>
    </source>
</evidence>
<dbReference type="InterPro" id="IPR001507">
    <property type="entry name" value="ZP_dom"/>
</dbReference>
<evidence type="ECO:0000256" key="14">
    <source>
        <dbReference type="SAM" id="MobiDB-lite"/>
    </source>
</evidence>
<dbReference type="PANTHER" id="PTHR14002">
    <property type="entry name" value="ENDOGLIN/TGF-BETA RECEPTOR TYPE III"/>
    <property type="match status" value="1"/>
</dbReference>
<evidence type="ECO:0000256" key="8">
    <source>
        <dbReference type="ARBA" id="ARBA00023136"/>
    </source>
</evidence>
<evidence type="ECO:0000256" key="15">
    <source>
        <dbReference type="SAM" id="Phobius"/>
    </source>
</evidence>
<dbReference type="CTD" id="131368"/>
<dbReference type="GO" id="GO:0030659">
    <property type="term" value="C:cytoplasmic vesicle membrane"/>
    <property type="evidence" value="ECO:0007669"/>
    <property type="project" value="UniProtKB-SubCell"/>
</dbReference>
<name>A0AAJ7UB64_PETMA</name>
<feature type="transmembrane region" description="Helical" evidence="15">
    <location>
        <begin position="348"/>
        <end position="371"/>
    </location>
</feature>
<evidence type="ECO:0000256" key="3">
    <source>
        <dbReference type="ARBA" id="ARBA00022525"/>
    </source>
</evidence>
<dbReference type="InterPro" id="IPR055356">
    <property type="entry name" value="ZP-N"/>
</dbReference>
<dbReference type="Pfam" id="PF00100">
    <property type="entry name" value="Zona_pellucida"/>
    <property type="match status" value="1"/>
</dbReference>
<proteinExistence type="predicted"/>
<keyword evidence="10" id="KW-0968">Cytoplasmic vesicle</keyword>
<dbReference type="Pfam" id="PF23344">
    <property type="entry name" value="ZP-N"/>
    <property type="match status" value="1"/>
</dbReference>
<protein>
    <recommendedName>
        <fullName evidence="12">Zona pellucida-like domain-containing protein 1</fullName>
    </recommendedName>
    <alternativeName>
        <fullName evidence="13">Cupulin</fullName>
    </alternativeName>
</protein>
<sequence>MPLATDMVVSCGAQTISLTINFCPVLYAGYTLHDLALNGRHSELRCRGRLRNETAPASLLFHIPLSALESCGSTLTIVSVSGSNGESNLVAVQSGNVSGYIDTPDPPSVISYLPDLLYRYTCLYPLQYIVNNSQLSSASAVISYRDSNGTFISTLHMLLYNDSSYSELLHIPSRGLELKTRIYAAVRAKNLDERWHVLLDYCYATPSGNPSDITRYDLFLSCKRDPQTTIIENARSQMSKFSFEVFRFVRHKHQHLSTIFLHCNTRLCREVDCPSFGPSNCPSSRWRRVAPRAQNPPEGGGNNRDIATLSAGPIVTRNDELDLKDALQIPGDRHTLGGPALDGLAGGLLGALLFVGVLCLGLILLAAFLLVRVRRPLLARRPAGGTPNPAFN</sequence>
<evidence type="ECO:0000256" key="13">
    <source>
        <dbReference type="ARBA" id="ARBA00043069"/>
    </source>
</evidence>
<gene>
    <name evidence="18" type="primary">ZPLD1</name>
</gene>
<dbReference type="Proteomes" id="UP001318040">
    <property type="component" value="Chromosome 62"/>
</dbReference>
<dbReference type="InterPro" id="IPR055355">
    <property type="entry name" value="ZP-C"/>
</dbReference>
<dbReference type="InterPro" id="IPR042235">
    <property type="entry name" value="ZP-C_dom"/>
</dbReference>
<dbReference type="SMART" id="SM00241">
    <property type="entry name" value="ZP"/>
    <property type="match status" value="1"/>
</dbReference>
<feature type="domain" description="ZP" evidence="16">
    <location>
        <begin position="10"/>
        <end position="288"/>
    </location>
</feature>
<keyword evidence="8 15" id="KW-0472">Membrane</keyword>
<evidence type="ECO:0000256" key="10">
    <source>
        <dbReference type="ARBA" id="ARBA00023329"/>
    </source>
</evidence>
<keyword evidence="3" id="KW-0964">Secreted</keyword>
<comment type="function">
    <text evidence="11">Glycoprotein which is a component of the gelatinous extracellular matrix in the cupulae of the vestibular organ.</text>
</comment>
<evidence type="ECO:0000256" key="1">
    <source>
        <dbReference type="ARBA" id="ARBA00004358"/>
    </source>
</evidence>
<evidence type="ECO:0000256" key="5">
    <source>
        <dbReference type="ARBA" id="ARBA00022692"/>
    </source>
</evidence>
<dbReference type="Gene3D" id="2.60.40.4100">
    <property type="entry name" value="Zona pellucida, ZP-C domain"/>
    <property type="match status" value="1"/>
</dbReference>
<keyword evidence="7 15" id="KW-1133">Transmembrane helix</keyword>